<dbReference type="SUPFAM" id="SSF55785">
    <property type="entry name" value="PYP-like sensor domain (PAS domain)"/>
    <property type="match status" value="1"/>
</dbReference>
<sequence>MHEKTKKILVVEDESIIGLYLKSTLIQIGYDVAAVVISGEQAIQQVELTSPDLILMDINLPGSLDGIETAERIRTAHDLPIIYLTANSDDHVIERARVTEPFGYLIKPVHAKELHVTIEMAFYKHQMERSLRITNQHLEQEILERKQIEYELEKHRGHLEELVQERAADLKIAVNRLRTIIETVGEGITLSDETGYFEIFNSKMEQITGYTQEEANQSPDFLRLLYPDPRDYQQTLLGLQEARQHREGARDLETTITSKDGRQKTLLVSTSIIPDQNRDWYLSAYRDITERKRAEEELKNAKEAAEVANLAKSRFLANMSHELRTPLNAILGYAQIFKTADNLTNRQIDGLETIRSSGEHLLHLINEVLDLSKVESGKFELQRKEFHLPNFLAQIVKIMHIQAEQRRLSFFYEHDPNLPLWVYGDEQRLSEILMNLLGNAIKFTDAGQVNFRVKVTGKTQNHASCTATIRFEVEDTGIGIAPERFEEIFLPFQQIAFRRASMQGTGLGLTISRKFVEMMGGTLHVSSTPGRGSVFTFELTFPEVVRTIATERPHALNILGYEGERRMVLVADDHKGNRAILVERLTSIGFQVLETDNGQDCLDLALSHRPHAILLDLQMPVLNGFEVAQLIQTFPELSDVIVIAISASVYQEIRVQSLQAGCQEFLAKPIDFQTLLECLRRYLHLEWIYQEDSLASDRSEYPAETIALQRVLLPPLVRETLLELAELGIVKTLLAELQKLETQDVRFQPLTEYLRQFVKTYQFDQLIEFLQIQQEK</sequence>
<evidence type="ECO:0000256" key="4">
    <source>
        <dbReference type="ARBA" id="ARBA00022553"/>
    </source>
</evidence>
<dbReference type="InterPro" id="IPR011006">
    <property type="entry name" value="CheY-like_superfamily"/>
</dbReference>
<dbReference type="GO" id="GO:0006355">
    <property type="term" value="P:regulation of DNA-templated transcription"/>
    <property type="evidence" value="ECO:0007669"/>
    <property type="project" value="InterPro"/>
</dbReference>
<evidence type="ECO:0000259" key="15">
    <source>
        <dbReference type="PROSITE" id="PS50112"/>
    </source>
</evidence>
<proteinExistence type="predicted"/>
<dbReference type="PANTHER" id="PTHR43047">
    <property type="entry name" value="TWO-COMPONENT HISTIDINE PROTEIN KINASE"/>
    <property type="match status" value="1"/>
</dbReference>
<comment type="catalytic activity">
    <reaction evidence="1">
        <text>ATP + protein L-histidine = ADP + protein N-phospho-L-histidine.</text>
        <dbReference type="EC" id="2.7.13.3"/>
    </reaction>
</comment>
<dbReference type="EMBL" id="DF820463">
    <property type="protein sequence ID" value="GAK55427.1"/>
    <property type="molecule type" value="Genomic_DNA"/>
</dbReference>
<evidence type="ECO:0000256" key="11">
    <source>
        <dbReference type="ARBA" id="ARBA00023306"/>
    </source>
</evidence>
<dbReference type="Pfam" id="PF02518">
    <property type="entry name" value="HATPase_c"/>
    <property type="match status" value="1"/>
</dbReference>
<dbReference type="PROSITE" id="PS50113">
    <property type="entry name" value="PAC"/>
    <property type="match status" value="1"/>
</dbReference>
<feature type="domain" description="PAC" evidence="16">
    <location>
        <begin position="250"/>
        <end position="300"/>
    </location>
</feature>
<dbReference type="InterPro" id="IPR036890">
    <property type="entry name" value="HATPase_C_sf"/>
</dbReference>
<dbReference type="SMART" id="SM00448">
    <property type="entry name" value="REC"/>
    <property type="match status" value="2"/>
</dbReference>
<keyword evidence="8" id="KW-0067">ATP-binding</keyword>
<evidence type="ECO:0000313" key="18">
    <source>
        <dbReference type="Proteomes" id="UP000030661"/>
    </source>
</evidence>
<evidence type="ECO:0000256" key="3">
    <source>
        <dbReference type="ARBA" id="ARBA00012438"/>
    </source>
</evidence>
<protein>
    <recommendedName>
        <fullName evidence="3">histidine kinase</fullName>
        <ecNumber evidence="3">2.7.13.3</ecNumber>
    </recommendedName>
</protein>
<dbReference type="PANTHER" id="PTHR43047:SF64">
    <property type="entry name" value="HISTIDINE KINASE CONTAINING CHEY-HOMOLOGOUS RECEIVER DOMAIN AND PAS DOMAIN-RELATED"/>
    <property type="match status" value="1"/>
</dbReference>
<dbReference type="FunFam" id="1.10.287.130:FF:000038">
    <property type="entry name" value="Sensory transduction histidine kinase"/>
    <property type="match status" value="1"/>
</dbReference>
<feature type="domain" description="Response regulatory" evidence="14">
    <location>
        <begin position="567"/>
        <end position="683"/>
    </location>
</feature>
<dbReference type="Pfam" id="PF00989">
    <property type="entry name" value="PAS"/>
    <property type="match status" value="1"/>
</dbReference>
<feature type="domain" description="Response regulatory" evidence="14">
    <location>
        <begin position="7"/>
        <end position="122"/>
    </location>
</feature>
<evidence type="ECO:0000256" key="9">
    <source>
        <dbReference type="ARBA" id="ARBA00023012"/>
    </source>
</evidence>
<dbReference type="eggNOG" id="COG5002">
    <property type="taxonomic scope" value="Bacteria"/>
</dbReference>
<evidence type="ECO:0000256" key="1">
    <source>
        <dbReference type="ARBA" id="ARBA00000085"/>
    </source>
</evidence>
<name>A0A0S6WB97_VECG1</name>
<dbReference type="Pfam" id="PF00072">
    <property type="entry name" value="Response_reg"/>
    <property type="match status" value="2"/>
</dbReference>
<dbReference type="SMART" id="SM00387">
    <property type="entry name" value="HATPase_c"/>
    <property type="match status" value="1"/>
</dbReference>
<comment type="subcellular location">
    <subcellularLocation>
        <location evidence="2">Membrane</location>
    </subcellularLocation>
</comment>
<dbReference type="InterPro" id="IPR001789">
    <property type="entry name" value="Sig_transdc_resp-reg_receiver"/>
</dbReference>
<dbReference type="SUPFAM" id="SSF47384">
    <property type="entry name" value="Homodimeric domain of signal transducing histidine kinase"/>
    <property type="match status" value="1"/>
</dbReference>
<dbReference type="GO" id="GO:0000155">
    <property type="term" value="F:phosphorelay sensor kinase activity"/>
    <property type="evidence" value="ECO:0007669"/>
    <property type="project" value="InterPro"/>
</dbReference>
<evidence type="ECO:0000256" key="10">
    <source>
        <dbReference type="ARBA" id="ARBA00023136"/>
    </source>
</evidence>
<organism evidence="17">
    <name type="scientific">Vecturithrix granuli</name>
    <dbReference type="NCBI Taxonomy" id="1499967"/>
    <lineage>
        <taxon>Bacteria</taxon>
        <taxon>Candidatus Moduliflexota</taxon>
        <taxon>Candidatus Vecturitrichia</taxon>
        <taxon>Candidatus Vecturitrichales</taxon>
        <taxon>Candidatus Vecturitrichaceae</taxon>
        <taxon>Candidatus Vecturithrix</taxon>
    </lineage>
</organism>
<keyword evidence="11" id="KW-0131">Cell cycle</keyword>
<dbReference type="SMART" id="SM00388">
    <property type="entry name" value="HisKA"/>
    <property type="match status" value="1"/>
</dbReference>
<keyword evidence="4 12" id="KW-0597">Phosphoprotein</keyword>
<dbReference type="InterPro" id="IPR000014">
    <property type="entry name" value="PAS"/>
</dbReference>
<dbReference type="AlphaFoldDB" id="A0A0S6WB97"/>
<dbReference type="STRING" id="1499967.U27_02260"/>
<evidence type="ECO:0000259" key="14">
    <source>
        <dbReference type="PROSITE" id="PS50110"/>
    </source>
</evidence>
<keyword evidence="18" id="KW-1185">Reference proteome</keyword>
<dbReference type="InterPro" id="IPR013767">
    <property type="entry name" value="PAS_fold"/>
</dbReference>
<keyword evidence="5" id="KW-0808">Transferase</keyword>
<keyword evidence="6" id="KW-0547">Nucleotide-binding</keyword>
<dbReference type="GO" id="GO:0005524">
    <property type="term" value="F:ATP binding"/>
    <property type="evidence" value="ECO:0007669"/>
    <property type="project" value="UniProtKB-KW"/>
</dbReference>
<dbReference type="SUPFAM" id="SSF55874">
    <property type="entry name" value="ATPase domain of HSP90 chaperone/DNA topoisomerase II/histidine kinase"/>
    <property type="match status" value="1"/>
</dbReference>
<evidence type="ECO:0000256" key="7">
    <source>
        <dbReference type="ARBA" id="ARBA00022777"/>
    </source>
</evidence>
<evidence type="ECO:0000256" key="12">
    <source>
        <dbReference type="PROSITE-ProRule" id="PRU00169"/>
    </source>
</evidence>
<dbReference type="Gene3D" id="3.40.50.2300">
    <property type="match status" value="2"/>
</dbReference>
<feature type="domain" description="Histidine kinase" evidence="13">
    <location>
        <begin position="318"/>
        <end position="543"/>
    </location>
</feature>
<dbReference type="PROSITE" id="PS50110">
    <property type="entry name" value="RESPONSE_REGULATORY"/>
    <property type="match status" value="2"/>
</dbReference>
<feature type="domain" description="PAS" evidence="15">
    <location>
        <begin position="173"/>
        <end position="246"/>
    </location>
</feature>
<gene>
    <name evidence="17" type="ORF">U27_02260</name>
</gene>
<dbReference type="InterPro" id="IPR003661">
    <property type="entry name" value="HisK_dim/P_dom"/>
</dbReference>
<evidence type="ECO:0000256" key="2">
    <source>
        <dbReference type="ARBA" id="ARBA00004370"/>
    </source>
</evidence>
<dbReference type="SUPFAM" id="SSF52172">
    <property type="entry name" value="CheY-like"/>
    <property type="match status" value="2"/>
</dbReference>
<dbReference type="PROSITE" id="PS50109">
    <property type="entry name" value="HIS_KIN"/>
    <property type="match status" value="1"/>
</dbReference>
<evidence type="ECO:0000256" key="5">
    <source>
        <dbReference type="ARBA" id="ARBA00022679"/>
    </source>
</evidence>
<dbReference type="InterPro" id="IPR036097">
    <property type="entry name" value="HisK_dim/P_sf"/>
</dbReference>
<dbReference type="GO" id="GO:0005886">
    <property type="term" value="C:plasma membrane"/>
    <property type="evidence" value="ECO:0007669"/>
    <property type="project" value="TreeGrafter"/>
</dbReference>
<dbReference type="Proteomes" id="UP000030661">
    <property type="component" value="Unassembled WGS sequence"/>
</dbReference>
<dbReference type="InterPro" id="IPR004358">
    <property type="entry name" value="Sig_transdc_His_kin-like_C"/>
</dbReference>
<dbReference type="Gene3D" id="1.10.287.130">
    <property type="match status" value="1"/>
</dbReference>
<evidence type="ECO:0000259" key="16">
    <source>
        <dbReference type="PROSITE" id="PS50113"/>
    </source>
</evidence>
<dbReference type="InterPro" id="IPR003594">
    <property type="entry name" value="HATPase_dom"/>
</dbReference>
<keyword evidence="10" id="KW-0472">Membrane</keyword>
<feature type="modified residue" description="4-aspartylphosphate" evidence="12">
    <location>
        <position position="57"/>
    </location>
</feature>
<dbReference type="SMART" id="SM00091">
    <property type="entry name" value="PAS"/>
    <property type="match status" value="1"/>
</dbReference>
<evidence type="ECO:0000256" key="8">
    <source>
        <dbReference type="ARBA" id="ARBA00022840"/>
    </source>
</evidence>
<dbReference type="EC" id="2.7.13.3" evidence="3"/>
<dbReference type="InterPro" id="IPR000700">
    <property type="entry name" value="PAS-assoc_C"/>
</dbReference>
<dbReference type="FunFam" id="3.30.565.10:FF:000010">
    <property type="entry name" value="Sensor histidine kinase RcsC"/>
    <property type="match status" value="1"/>
</dbReference>
<dbReference type="InterPro" id="IPR035965">
    <property type="entry name" value="PAS-like_dom_sf"/>
</dbReference>
<reference evidence="17" key="1">
    <citation type="journal article" date="2015" name="PeerJ">
        <title>First genomic representation of candidate bacterial phylum KSB3 points to enhanced environmental sensing as a trigger of wastewater bulking.</title>
        <authorList>
            <person name="Sekiguchi Y."/>
            <person name="Ohashi A."/>
            <person name="Parks D.H."/>
            <person name="Yamauchi T."/>
            <person name="Tyson G.W."/>
            <person name="Hugenholtz P."/>
        </authorList>
    </citation>
    <scope>NUCLEOTIDE SEQUENCE [LARGE SCALE GENOMIC DNA]</scope>
</reference>
<accession>A0A0S6WB97</accession>
<dbReference type="CDD" id="cd00082">
    <property type="entry name" value="HisKA"/>
    <property type="match status" value="1"/>
</dbReference>
<evidence type="ECO:0000259" key="13">
    <source>
        <dbReference type="PROSITE" id="PS50109"/>
    </source>
</evidence>
<dbReference type="PROSITE" id="PS50112">
    <property type="entry name" value="PAS"/>
    <property type="match status" value="1"/>
</dbReference>
<dbReference type="CDD" id="cd17534">
    <property type="entry name" value="REC_DC-like"/>
    <property type="match status" value="1"/>
</dbReference>
<dbReference type="CDD" id="cd16922">
    <property type="entry name" value="HATPase_EvgS-ArcB-TorS-like"/>
    <property type="match status" value="1"/>
</dbReference>
<dbReference type="PRINTS" id="PR00344">
    <property type="entry name" value="BCTRLSENSOR"/>
</dbReference>
<dbReference type="HOGENOM" id="CLU_000445_114_15_0"/>
<dbReference type="Pfam" id="PF00512">
    <property type="entry name" value="HisKA"/>
    <property type="match status" value="1"/>
</dbReference>
<dbReference type="NCBIfam" id="TIGR00229">
    <property type="entry name" value="sensory_box"/>
    <property type="match status" value="1"/>
</dbReference>
<dbReference type="Gene3D" id="3.30.565.10">
    <property type="entry name" value="Histidine kinase-like ATPase, C-terminal domain"/>
    <property type="match status" value="1"/>
</dbReference>
<dbReference type="GO" id="GO:0009927">
    <property type="term" value="F:histidine phosphotransfer kinase activity"/>
    <property type="evidence" value="ECO:0007669"/>
    <property type="project" value="TreeGrafter"/>
</dbReference>
<keyword evidence="9" id="KW-0902">Two-component regulatory system</keyword>
<evidence type="ECO:0000256" key="6">
    <source>
        <dbReference type="ARBA" id="ARBA00022741"/>
    </source>
</evidence>
<keyword evidence="7 17" id="KW-0418">Kinase</keyword>
<dbReference type="InterPro" id="IPR005467">
    <property type="entry name" value="His_kinase_dom"/>
</dbReference>
<dbReference type="CDD" id="cd00130">
    <property type="entry name" value="PAS"/>
    <property type="match status" value="1"/>
</dbReference>
<dbReference type="Gene3D" id="3.30.450.20">
    <property type="entry name" value="PAS domain"/>
    <property type="match status" value="1"/>
</dbReference>
<dbReference type="CDD" id="cd17546">
    <property type="entry name" value="REC_hyHK_CKI1_RcsC-like"/>
    <property type="match status" value="1"/>
</dbReference>
<feature type="modified residue" description="4-aspartylphosphate" evidence="12">
    <location>
        <position position="616"/>
    </location>
</feature>
<evidence type="ECO:0000313" key="17">
    <source>
        <dbReference type="EMBL" id="GAK55427.1"/>
    </source>
</evidence>